<protein>
    <recommendedName>
        <fullName evidence="3">Urease accessory protein UreF</fullName>
    </recommendedName>
</protein>
<comment type="caution">
    <text evidence="4">The sequence shown here is derived from an EMBL/GenBank/DDBJ whole genome shotgun (WGS) entry which is preliminary data.</text>
</comment>
<keyword evidence="3" id="KW-0963">Cytoplasm</keyword>
<dbReference type="GO" id="GO:0016151">
    <property type="term" value="F:nickel cation binding"/>
    <property type="evidence" value="ECO:0007669"/>
    <property type="project" value="UniProtKB-UniRule"/>
</dbReference>
<dbReference type="Gene3D" id="1.10.4190.10">
    <property type="entry name" value="Urease accessory protein UreF"/>
    <property type="match status" value="1"/>
</dbReference>
<comment type="similarity">
    <text evidence="3">Belongs to the UreF family.</text>
</comment>
<evidence type="ECO:0000256" key="3">
    <source>
        <dbReference type="HAMAP-Rule" id="MF_01385"/>
    </source>
</evidence>
<dbReference type="GO" id="GO:0005737">
    <property type="term" value="C:cytoplasm"/>
    <property type="evidence" value="ECO:0007669"/>
    <property type="project" value="UniProtKB-SubCell"/>
</dbReference>
<dbReference type="Proteomes" id="UP000321374">
    <property type="component" value="Unassembled WGS sequence"/>
</dbReference>
<reference evidence="4 5" key="1">
    <citation type="submission" date="2018-09" db="EMBL/GenBank/DDBJ databases">
        <title>Metagenome Assembled Genomes from an Advanced Water Purification Facility.</title>
        <authorList>
            <person name="Stamps B.W."/>
            <person name="Spear J.R."/>
        </authorList>
    </citation>
    <scope>NUCLEOTIDE SEQUENCE [LARGE SCALE GENOMIC DNA]</scope>
    <source>
        <strain evidence="4">Bin_42_2</strain>
    </source>
</reference>
<dbReference type="PANTHER" id="PTHR33620:SF1">
    <property type="entry name" value="UREASE ACCESSORY PROTEIN F"/>
    <property type="match status" value="1"/>
</dbReference>
<keyword evidence="2 3" id="KW-0143">Chaperone</keyword>
<keyword evidence="1 3" id="KW-0996">Nickel insertion</keyword>
<evidence type="ECO:0000313" key="5">
    <source>
        <dbReference type="Proteomes" id="UP000321374"/>
    </source>
</evidence>
<sequence>MSSDSLFITLQHADSFFPSGATSFSWGLEALCNEKTIQSSFDLNTYIEGQLRGRWVTCELPGLIAAYRARGDLEAVARVDKELHVLSLTKEFRTGAERAGSGLLTTHAKLGTPHAEEYKKLVKSLKAPGQLSAVQGLLWFGVGLTEHQAAVLSGYSFCSAFVSAAIRLGLIGYVDSQIIIKNMHGISSHLLSQPLVPLEELNSYIPETDIAVMRHETADSRLFFN</sequence>
<evidence type="ECO:0000313" key="4">
    <source>
        <dbReference type="EMBL" id="TXI37532.1"/>
    </source>
</evidence>
<dbReference type="EMBL" id="SSGG01000052">
    <property type="protein sequence ID" value="TXI37532.1"/>
    <property type="molecule type" value="Genomic_DNA"/>
</dbReference>
<gene>
    <name evidence="3" type="primary">ureF</name>
    <name evidence="4" type="ORF">E6Q51_03100</name>
</gene>
<comment type="subunit">
    <text evidence="3">UreD, UreF and UreG form a complex that acts as a GTP-hydrolysis-dependent molecular chaperone, activating the urease apoprotein by helping to assemble the nickel containing metallocenter of UreC. The UreE protein probably delivers the nickel.</text>
</comment>
<dbReference type="InterPro" id="IPR002639">
    <property type="entry name" value="UreF"/>
</dbReference>
<evidence type="ECO:0000256" key="1">
    <source>
        <dbReference type="ARBA" id="ARBA00022988"/>
    </source>
</evidence>
<accession>A0A5C7WKQ3</accession>
<dbReference type="PIRSF" id="PIRSF009467">
    <property type="entry name" value="Ureas_acces_UreF"/>
    <property type="match status" value="1"/>
</dbReference>
<dbReference type="AlphaFoldDB" id="A0A5C7WKQ3"/>
<dbReference type="Pfam" id="PF01730">
    <property type="entry name" value="UreF"/>
    <property type="match status" value="1"/>
</dbReference>
<name>A0A5C7WKQ3_METME</name>
<comment type="subcellular location">
    <subcellularLocation>
        <location evidence="3">Cytoplasm</location>
    </subcellularLocation>
</comment>
<dbReference type="InterPro" id="IPR038277">
    <property type="entry name" value="UreF_sf"/>
</dbReference>
<organism evidence="4 5">
    <name type="scientific">Methylophilus methylotrophus</name>
    <name type="common">Bacterium W3A1</name>
    <dbReference type="NCBI Taxonomy" id="17"/>
    <lineage>
        <taxon>Bacteria</taxon>
        <taxon>Pseudomonadati</taxon>
        <taxon>Pseudomonadota</taxon>
        <taxon>Betaproteobacteria</taxon>
        <taxon>Nitrosomonadales</taxon>
        <taxon>Methylophilaceae</taxon>
        <taxon>Methylophilus</taxon>
    </lineage>
</organism>
<proteinExistence type="inferred from homology"/>
<evidence type="ECO:0000256" key="2">
    <source>
        <dbReference type="ARBA" id="ARBA00023186"/>
    </source>
</evidence>
<dbReference type="HAMAP" id="MF_01385">
    <property type="entry name" value="UreF"/>
    <property type="match status" value="1"/>
</dbReference>
<comment type="function">
    <text evidence="3">Required for maturation of urease via the functional incorporation of the urease nickel metallocenter.</text>
</comment>
<dbReference type="PANTHER" id="PTHR33620">
    <property type="entry name" value="UREASE ACCESSORY PROTEIN F"/>
    <property type="match status" value="1"/>
</dbReference>